<dbReference type="Proteomes" id="UP000295718">
    <property type="component" value="Unassembled WGS sequence"/>
</dbReference>
<gene>
    <name evidence="1" type="ORF">EDD76_107103</name>
</gene>
<dbReference type="STRING" id="1469948.GCA_000732725_02223"/>
<accession>A0A4R1QVK4</accession>
<dbReference type="GO" id="GO:0016747">
    <property type="term" value="F:acyltransferase activity, transferring groups other than amino-acyl groups"/>
    <property type="evidence" value="ECO:0007669"/>
    <property type="project" value="InterPro"/>
</dbReference>
<dbReference type="AlphaFoldDB" id="A0A4R1QVK4"/>
<keyword evidence="2" id="KW-1185">Reference proteome</keyword>
<evidence type="ECO:0000313" key="1">
    <source>
        <dbReference type="EMBL" id="TCL57988.1"/>
    </source>
</evidence>
<sequence length="175" mass="20081">MVREEEVTSFALSRYANDTEVGKSLALNGFGIRCSDSIMKLQECKPRKLYNSNITFMELRNDEKRLILDLRLGLTKHLLEPPVYFPTHIGNYMEWFSKENIRVFAAGISGEIIGFISTQDEGETFISETACMKNICGAFVKKEFRGKNVADDLLFYVCGVYEREEQNILAWIARL</sequence>
<dbReference type="Gene3D" id="3.40.630.30">
    <property type="match status" value="1"/>
</dbReference>
<dbReference type="EMBL" id="SLUO01000007">
    <property type="protein sequence ID" value="TCL57988.1"/>
    <property type="molecule type" value="Genomic_DNA"/>
</dbReference>
<keyword evidence="1" id="KW-0808">Transferase</keyword>
<reference evidence="1 2" key="1">
    <citation type="submission" date="2019-03" db="EMBL/GenBank/DDBJ databases">
        <title>Genomic Encyclopedia of Type Strains, Phase IV (KMG-IV): sequencing the most valuable type-strain genomes for metagenomic binning, comparative biology and taxonomic classification.</title>
        <authorList>
            <person name="Goeker M."/>
        </authorList>
    </citation>
    <scope>NUCLEOTIDE SEQUENCE [LARGE SCALE GENOMIC DNA]</scope>
    <source>
        <strain evidence="1 2">DSM 100556</strain>
    </source>
</reference>
<comment type="caution">
    <text evidence="1">The sequence shown here is derived from an EMBL/GenBank/DDBJ whole genome shotgun (WGS) entry which is preliminary data.</text>
</comment>
<dbReference type="SUPFAM" id="SSF55729">
    <property type="entry name" value="Acyl-CoA N-acyltransferases (Nat)"/>
    <property type="match status" value="1"/>
</dbReference>
<organism evidence="1 2">
    <name type="scientific">Kineothrix alysoides</name>
    <dbReference type="NCBI Taxonomy" id="1469948"/>
    <lineage>
        <taxon>Bacteria</taxon>
        <taxon>Bacillati</taxon>
        <taxon>Bacillota</taxon>
        <taxon>Clostridia</taxon>
        <taxon>Lachnospirales</taxon>
        <taxon>Lachnospiraceae</taxon>
        <taxon>Kineothrix</taxon>
    </lineage>
</organism>
<evidence type="ECO:0000313" key="2">
    <source>
        <dbReference type="Proteomes" id="UP000295718"/>
    </source>
</evidence>
<proteinExistence type="predicted"/>
<name>A0A4R1QVK4_9FIRM</name>
<protein>
    <submittedName>
        <fullName evidence="1">Acetyltransferase (GNAT) family protein</fullName>
    </submittedName>
</protein>
<dbReference type="InterPro" id="IPR016181">
    <property type="entry name" value="Acyl_CoA_acyltransferase"/>
</dbReference>